<evidence type="ECO:0000313" key="3">
    <source>
        <dbReference type="Proteomes" id="UP001142489"/>
    </source>
</evidence>
<feature type="compositionally biased region" description="Basic and acidic residues" evidence="1">
    <location>
        <begin position="63"/>
        <end position="80"/>
    </location>
</feature>
<dbReference type="AlphaFoldDB" id="A0A9Q0XY28"/>
<name>A0A9Q0XY28_9SAUR</name>
<dbReference type="EMBL" id="JAPFRF010000006">
    <property type="protein sequence ID" value="KAJ7329686.1"/>
    <property type="molecule type" value="Genomic_DNA"/>
</dbReference>
<sequence>TPPPSRRRRRHSGIRREGRVGRVRRWPQQPLAVPGIWSQEGQLRSARVYTQRCFGSAEGNQLGEEKGGGEETCSPRDHKSLLPRRM</sequence>
<keyword evidence="3" id="KW-1185">Reference proteome</keyword>
<dbReference type="Proteomes" id="UP001142489">
    <property type="component" value="Unassembled WGS sequence"/>
</dbReference>
<evidence type="ECO:0000256" key="1">
    <source>
        <dbReference type="SAM" id="MobiDB-lite"/>
    </source>
</evidence>
<accession>A0A9Q0XY28</accession>
<evidence type="ECO:0000313" key="2">
    <source>
        <dbReference type="EMBL" id="KAJ7329686.1"/>
    </source>
</evidence>
<feature type="region of interest" description="Disordered" evidence="1">
    <location>
        <begin position="57"/>
        <end position="86"/>
    </location>
</feature>
<feature type="non-terminal residue" evidence="2">
    <location>
        <position position="1"/>
    </location>
</feature>
<organism evidence="2 3">
    <name type="scientific">Phrynocephalus forsythii</name>
    <dbReference type="NCBI Taxonomy" id="171643"/>
    <lineage>
        <taxon>Eukaryota</taxon>
        <taxon>Metazoa</taxon>
        <taxon>Chordata</taxon>
        <taxon>Craniata</taxon>
        <taxon>Vertebrata</taxon>
        <taxon>Euteleostomi</taxon>
        <taxon>Lepidosauria</taxon>
        <taxon>Squamata</taxon>
        <taxon>Bifurcata</taxon>
        <taxon>Unidentata</taxon>
        <taxon>Episquamata</taxon>
        <taxon>Toxicofera</taxon>
        <taxon>Iguania</taxon>
        <taxon>Acrodonta</taxon>
        <taxon>Agamidae</taxon>
        <taxon>Agaminae</taxon>
        <taxon>Phrynocephalus</taxon>
    </lineage>
</organism>
<reference evidence="2" key="1">
    <citation type="journal article" date="2023" name="DNA Res.">
        <title>Chromosome-level genome assembly of Phrynocephalus forsythii using third-generation DNA sequencing and Hi-C analysis.</title>
        <authorList>
            <person name="Qi Y."/>
            <person name="Zhao W."/>
            <person name="Zhao Y."/>
            <person name="Niu C."/>
            <person name="Cao S."/>
            <person name="Zhang Y."/>
        </authorList>
    </citation>
    <scope>NUCLEOTIDE SEQUENCE</scope>
    <source>
        <tissue evidence="2">Muscle</tissue>
    </source>
</reference>
<proteinExistence type="predicted"/>
<gene>
    <name evidence="2" type="ORF">JRQ81_015860</name>
</gene>
<comment type="caution">
    <text evidence="2">The sequence shown here is derived from an EMBL/GenBank/DDBJ whole genome shotgun (WGS) entry which is preliminary data.</text>
</comment>
<protein>
    <submittedName>
        <fullName evidence="2">Uncharacterized protein</fullName>
    </submittedName>
</protein>